<comment type="caution">
    <text evidence="2">The sequence shown here is derived from an EMBL/GenBank/DDBJ whole genome shotgun (WGS) entry which is preliminary data.</text>
</comment>
<sequence length="740" mass="85511">MKNIYKIIAIVLFTLTATLNAQLKNVDGTTNDEYLGKQPVTGGACDCVNNDIANFNFNFSNSFNNAIANDRAVIEAAEREAWDWYEYQTELLKNYIAYHNYKTFDTYDEAKDFIFKKTEFNNIQSNVPLARSKMIDGYNRARHARHSGLKGLKALQFRENEIKAGKLDNSLYPDFKVNNIPLKDIRTLSQLNSIKATTNTTTIEGIWQTPEFFDLQNLMANPNFGELEASAIIKKNSLYNKFNPWDRLNMMQFLIHYEKFKQYSNPPYLLSGEAAEIFDKFNEIVDIATLEFIENEFRKEYTNTNLFHPDYWRIILKDKYNNNGLYTHVAKADHQALMNAELNRLKSQTPIGASLNVDKIVQWFDIRDKNQLEWINANTDKATEFLKRLDDARKLDKQETSEPIPDNEIISVVGENFNSEKYDIKNEIEYGGRIAKLAEELSLNPDHKNWMLTHFEQAIKIVNFADISRINDVLSDAKKIFIIEIIKAYEEGYNFNFDDRIINKLNNECAKTIFSELENGIFENSPLKPEVEIVTPNSIGLNFHESILKLFKDSQKTNLVIKNGTSINSNAQTIKTTITLNDNYLSNATKLSITRTIIHESVHSYLNAVFYSNPDLSNQPLRIKMRSYASEKGFTDLNRFHHEFMAQYIDAMAYSLYEWDKEYGSGKGLNNINKPDDLLGWEYYYSMAFGGLFYEDTNGNLNPTDSFIELVPSENDRTKIIQILENEQNGTNDYKGEKCN</sequence>
<keyword evidence="3" id="KW-1185">Reference proteome</keyword>
<feature type="chain" id="PRO_5020201713" evidence="1">
    <location>
        <begin position="22"/>
        <end position="740"/>
    </location>
</feature>
<protein>
    <submittedName>
        <fullName evidence="2">Uncharacterized protein</fullName>
    </submittedName>
</protein>
<name>A0A4R2P349_9FLAO</name>
<evidence type="ECO:0000256" key="1">
    <source>
        <dbReference type="SAM" id="SignalP"/>
    </source>
</evidence>
<reference evidence="2 3" key="1">
    <citation type="submission" date="2019-03" db="EMBL/GenBank/DDBJ databases">
        <title>Genomic Encyclopedia of Type Strains, Phase IV (KMG-IV): sequencing the most valuable type-strain genomes for metagenomic binning, comparative biology and taxonomic classification.</title>
        <authorList>
            <person name="Goeker M."/>
        </authorList>
    </citation>
    <scope>NUCLEOTIDE SEQUENCE [LARGE SCALE GENOMIC DNA]</scope>
    <source>
        <strain evidence="2 3">DSM 14836</strain>
    </source>
</reference>
<proteinExistence type="predicted"/>
<dbReference type="RefSeq" id="WP_132791903.1">
    <property type="nucleotide sequence ID" value="NZ_SLXM01000001.1"/>
</dbReference>
<dbReference type="Proteomes" id="UP000294564">
    <property type="component" value="Unassembled WGS sequence"/>
</dbReference>
<feature type="signal peptide" evidence="1">
    <location>
        <begin position="1"/>
        <end position="21"/>
    </location>
</feature>
<evidence type="ECO:0000313" key="2">
    <source>
        <dbReference type="EMBL" id="TCP28145.1"/>
    </source>
</evidence>
<keyword evidence="1" id="KW-0732">Signal</keyword>
<organism evidence="2 3">
    <name type="scientific">Tenacibaculum skagerrakense</name>
    <dbReference type="NCBI Taxonomy" id="186571"/>
    <lineage>
        <taxon>Bacteria</taxon>
        <taxon>Pseudomonadati</taxon>
        <taxon>Bacteroidota</taxon>
        <taxon>Flavobacteriia</taxon>
        <taxon>Flavobacteriales</taxon>
        <taxon>Flavobacteriaceae</taxon>
        <taxon>Tenacibaculum</taxon>
    </lineage>
</organism>
<dbReference type="EMBL" id="SLXM01000001">
    <property type="protein sequence ID" value="TCP28145.1"/>
    <property type="molecule type" value="Genomic_DNA"/>
</dbReference>
<evidence type="ECO:0000313" key="3">
    <source>
        <dbReference type="Proteomes" id="UP000294564"/>
    </source>
</evidence>
<dbReference type="AlphaFoldDB" id="A0A4R2P349"/>
<accession>A0A4R2P349</accession>
<dbReference type="OrthoDB" id="1375493at2"/>
<gene>
    <name evidence="2" type="ORF">EV195_101305</name>
</gene>